<evidence type="ECO:0000256" key="5">
    <source>
        <dbReference type="ARBA" id="ARBA00023002"/>
    </source>
</evidence>
<dbReference type="InterPro" id="IPR014436">
    <property type="entry name" value="Extradiol_dOase_DODA"/>
</dbReference>
<comment type="similarity">
    <text evidence="2">Belongs to the DODA-type extradiol aromatic ring-opening dioxygenase family.</text>
</comment>
<comment type="caution">
    <text evidence="8">The sequence shown here is derived from an EMBL/GenBank/DDBJ whole genome shotgun (WGS) entry which is preliminary data.</text>
</comment>
<dbReference type="SUPFAM" id="SSF53213">
    <property type="entry name" value="LigB-like"/>
    <property type="match status" value="1"/>
</dbReference>
<dbReference type="PANTHER" id="PTHR30096">
    <property type="entry name" value="4,5-DOPA DIOXYGENASE EXTRADIOL-LIKE PROTEIN"/>
    <property type="match status" value="1"/>
</dbReference>
<dbReference type="Pfam" id="PF02900">
    <property type="entry name" value="LigB"/>
    <property type="match status" value="1"/>
</dbReference>
<dbReference type="GO" id="GO:0008198">
    <property type="term" value="F:ferrous iron binding"/>
    <property type="evidence" value="ECO:0007669"/>
    <property type="project" value="InterPro"/>
</dbReference>
<keyword evidence="3" id="KW-0479">Metal-binding</keyword>
<name>A0AAE8SZM1_9PEZI</name>
<keyword evidence="9" id="KW-1185">Reference proteome</keyword>
<dbReference type="SUPFAM" id="SSF52540">
    <property type="entry name" value="P-loop containing nucleoside triphosphate hydrolases"/>
    <property type="match status" value="1"/>
</dbReference>
<evidence type="ECO:0000256" key="3">
    <source>
        <dbReference type="ARBA" id="ARBA00022723"/>
    </source>
</evidence>
<dbReference type="InterPro" id="IPR004183">
    <property type="entry name" value="Xdiol_dOase_suB"/>
</dbReference>
<accession>A0AAE8SZM1</accession>
<proteinExistence type="inferred from homology"/>
<comment type="cofactor">
    <cofactor evidence="1">
        <name>Zn(2+)</name>
        <dbReference type="ChEBI" id="CHEBI:29105"/>
    </cofactor>
</comment>
<evidence type="ECO:0000256" key="2">
    <source>
        <dbReference type="ARBA" id="ARBA00007581"/>
    </source>
</evidence>
<dbReference type="GO" id="GO:0016702">
    <property type="term" value="F:oxidoreductase activity, acting on single donors with incorporation of molecular oxygen, incorporation of two atoms of oxygen"/>
    <property type="evidence" value="ECO:0007669"/>
    <property type="project" value="UniProtKB-ARBA"/>
</dbReference>
<dbReference type="AlphaFoldDB" id="A0AAE8SZM1"/>
<gene>
    <name evidence="8" type="ORF">DNG_08871</name>
</gene>
<keyword evidence="5" id="KW-0560">Oxidoreductase</keyword>
<dbReference type="EMBL" id="ONZQ02000015">
    <property type="protein sequence ID" value="SPO06182.1"/>
    <property type="molecule type" value="Genomic_DNA"/>
</dbReference>
<reference evidence="8" key="1">
    <citation type="submission" date="2018-03" db="EMBL/GenBank/DDBJ databases">
        <authorList>
            <person name="Guldener U."/>
        </authorList>
    </citation>
    <scope>NUCLEOTIDE SEQUENCE</scope>
</reference>
<dbReference type="CDD" id="cd07363">
    <property type="entry name" value="45_DOPA_Dioxygenase"/>
    <property type="match status" value="1"/>
</dbReference>
<evidence type="ECO:0000313" key="9">
    <source>
        <dbReference type="Proteomes" id="UP001187682"/>
    </source>
</evidence>
<dbReference type="GO" id="GO:0008270">
    <property type="term" value="F:zinc ion binding"/>
    <property type="evidence" value="ECO:0007669"/>
    <property type="project" value="InterPro"/>
</dbReference>
<dbReference type="InterPro" id="IPR027417">
    <property type="entry name" value="P-loop_NTPase"/>
</dbReference>
<dbReference type="Proteomes" id="UP001187682">
    <property type="component" value="Unassembled WGS sequence"/>
</dbReference>
<evidence type="ECO:0000313" key="8">
    <source>
        <dbReference type="EMBL" id="SPO06182.1"/>
    </source>
</evidence>
<dbReference type="InterPro" id="IPR031322">
    <property type="entry name" value="Shikimate/glucono_kinase"/>
</dbReference>
<evidence type="ECO:0000259" key="7">
    <source>
        <dbReference type="Pfam" id="PF02900"/>
    </source>
</evidence>
<protein>
    <recommendedName>
        <fullName evidence="7">Extradiol ring-cleavage dioxygenase class III enzyme subunit B domain-containing protein</fullName>
    </recommendedName>
</protein>
<dbReference type="PANTHER" id="PTHR30096:SF0">
    <property type="entry name" value="4,5-DOPA DIOXYGENASE EXTRADIOL-LIKE PROTEIN"/>
    <property type="match status" value="1"/>
</dbReference>
<dbReference type="Gene3D" id="3.40.830.10">
    <property type="entry name" value="LigB-like"/>
    <property type="match status" value="1"/>
</dbReference>
<feature type="domain" description="Extradiol ring-cleavage dioxygenase class III enzyme subunit B" evidence="7">
    <location>
        <begin position="156"/>
        <end position="403"/>
    </location>
</feature>
<keyword evidence="4" id="KW-0862">Zinc</keyword>
<dbReference type="Pfam" id="PF01202">
    <property type="entry name" value="SKI"/>
    <property type="match status" value="1"/>
</dbReference>
<evidence type="ECO:0000256" key="1">
    <source>
        <dbReference type="ARBA" id="ARBA00001947"/>
    </source>
</evidence>
<sequence length="423" mass="46971">MPPEHTAAPCEENGETRATSRTREFDRDASILLVGLRGTGKSSLGVIASSAISYHLVDADQVFCKTTGMSRAAYAATYSVKQYREQELGLMRTILRENPYRSFTVCGPGSVEGTGQELLRQFQKQRPVIHVMQTPKRSISHAGVGLLFNESENNRIVQDNLRAIGDEILAISPRPKAIVVFSGHFEAGEIHGPGVIEVNVKRGTYIQHDFVGDFHDSKPFVYEYDWPHEDSPELATEVWKHLVQAGIKSKRVERGVDHGIWVPFKHMFPPEKPLDVPVIQVSTFHGYDLESQIRLGETLETLRHQGYLIVGSGMAVHSFASIGEIQDAKSDEERKAAREKVLVESRAFDTSLREAVSKRDAGERKKALLGLEDLYEFKRSHPTVEHFTPLLVASGAAGDAVVEPLGIDVVEPGMSYLNLRFGV</sequence>
<feature type="region of interest" description="Disordered" evidence="6">
    <location>
        <begin position="1"/>
        <end position="22"/>
    </location>
</feature>
<organism evidence="8 9">
    <name type="scientific">Cephalotrichum gorgonifer</name>
    <dbReference type="NCBI Taxonomy" id="2041049"/>
    <lineage>
        <taxon>Eukaryota</taxon>
        <taxon>Fungi</taxon>
        <taxon>Dikarya</taxon>
        <taxon>Ascomycota</taxon>
        <taxon>Pezizomycotina</taxon>
        <taxon>Sordariomycetes</taxon>
        <taxon>Hypocreomycetidae</taxon>
        <taxon>Microascales</taxon>
        <taxon>Microascaceae</taxon>
        <taxon>Cephalotrichum</taxon>
    </lineage>
</organism>
<evidence type="ECO:0000256" key="6">
    <source>
        <dbReference type="SAM" id="MobiDB-lite"/>
    </source>
</evidence>
<evidence type="ECO:0000256" key="4">
    <source>
        <dbReference type="ARBA" id="ARBA00022833"/>
    </source>
</evidence>